<dbReference type="HOGENOM" id="CLU_031922_0_3_1"/>
<evidence type="ECO:0000256" key="10">
    <source>
        <dbReference type="RuleBase" id="RU004516"/>
    </source>
</evidence>
<proteinExistence type="inferred from homology"/>
<reference evidence="13" key="3">
    <citation type="submission" date="2015-06" db="UniProtKB">
        <authorList>
            <consortium name="EnsemblMetazoa"/>
        </authorList>
    </citation>
    <scope>IDENTIFICATION</scope>
</reference>
<evidence type="ECO:0000256" key="11">
    <source>
        <dbReference type="RuleBase" id="RU004517"/>
    </source>
</evidence>
<dbReference type="Proteomes" id="UP000014760">
    <property type="component" value="Unassembled WGS sequence"/>
</dbReference>
<dbReference type="FunFam" id="3.30.470.10:FF:000002">
    <property type="entry name" value="Branched-chain-amino-acid aminotransferase"/>
    <property type="match status" value="1"/>
</dbReference>
<dbReference type="Gene3D" id="3.20.10.10">
    <property type="entry name" value="D-amino Acid Aminotransferase, subunit A, domain 2"/>
    <property type="match status" value="1"/>
</dbReference>
<dbReference type="InterPro" id="IPR043131">
    <property type="entry name" value="BCAT-like_N"/>
</dbReference>
<name>R7T3V4_CAPTE</name>
<gene>
    <name evidence="12" type="ORF">CAPTEDRAFT_223181</name>
</gene>
<dbReference type="Gene3D" id="3.30.470.10">
    <property type="match status" value="1"/>
</dbReference>
<dbReference type="GO" id="GO:0004084">
    <property type="term" value="F:branched-chain-amino-acid transaminase activity"/>
    <property type="evidence" value="ECO:0007669"/>
    <property type="project" value="UniProtKB-EC"/>
</dbReference>
<dbReference type="EMBL" id="KB312312">
    <property type="protein sequence ID" value="ELT87448.1"/>
    <property type="molecule type" value="Genomic_DNA"/>
</dbReference>
<evidence type="ECO:0000256" key="2">
    <source>
        <dbReference type="ARBA" id="ARBA00009320"/>
    </source>
</evidence>
<dbReference type="PANTHER" id="PTHR11825:SF44">
    <property type="entry name" value="BRANCHED-CHAIN-AMINO-ACID AMINOTRANSFERASE"/>
    <property type="match status" value="1"/>
</dbReference>
<evidence type="ECO:0000256" key="7">
    <source>
        <dbReference type="ARBA" id="ARBA00023304"/>
    </source>
</evidence>
<dbReference type="GO" id="GO:0009099">
    <property type="term" value="P:L-valine biosynthetic process"/>
    <property type="evidence" value="ECO:0007669"/>
    <property type="project" value="TreeGrafter"/>
</dbReference>
<evidence type="ECO:0000313" key="14">
    <source>
        <dbReference type="Proteomes" id="UP000014760"/>
    </source>
</evidence>
<comment type="catalytic activity">
    <reaction evidence="11">
        <text>L-isoleucine + 2-oxoglutarate = (S)-3-methyl-2-oxopentanoate + L-glutamate</text>
        <dbReference type="Rhea" id="RHEA:24801"/>
        <dbReference type="ChEBI" id="CHEBI:16810"/>
        <dbReference type="ChEBI" id="CHEBI:29985"/>
        <dbReference type="ChEBI" id="CHEBI:35146"/>
        <dbReference type="ChEBI" id="CHEBI:58045"/>
        <dbReference type="EC" id="2.6.1.42"/>
    </reaction>
</comment>
<evidence type="ECO:0000256" key="5">
    <source>
        <dbReference type="ARBA" id="ARBA00022679"/>
    </source>
</evidence>
<dbReference type="PANTHER" id="PTHR11825">
    <property type="entry name" value="SUBGROUP IIII AMINOTRANSFERASE"/>
    <property type="match status" value="1"/>
</dbReference>
<dbReference type="EMBL" id="AMQN01003614">
    <property type="status" value="NOT_ANNOTATED_CDS"/>
    <property type="molecule type" value="Genomic_DNA"/>
</dbReference>
<dbReference type="CDD" id="cd01557">
    <property type="entry name" value="BCAT_beta_family"/>
    <property type="match status" value="1"/>
</dbReference>
<dbReference type="InterPro" id="IPR043132">
    <property type="entry name" value="BCAT-like_C"/>
</dbReference>
<organism evidence="12">
    <name type="scientific">Capitella teleta</name>
    <name type="common">Polychaete worm</name>
    <dbReference type="NCBI Taxonomy" id="283909"/>
    <lineage>
        <taxon>Eukaryota</taxon>
        <taxon>Metazoa</taxon>
        <taxon>Spiralia</taxon>
        <taxon>Lophotrochozoa</taxon>
        <taxon>Annelida</taxon>
        <taxon>Polychaeta</taxon>
        <taxon>Sedentaria</taxon>
        <taxon>Scolecida</taxon>
        <taxon>Capitellidae</taxon>
        <taxon>Capitella</taxon>
    </lineage>
</organism>
<dbReference type="FunFam" id="3.20.10.10:FF:000007">
    <property type="entry name" value="Branched-chain-amino-acid aminotransferase, mitochondrial"/>
    <property type="match status" value="1"/>
</dbReference>
<dbReference type="PIRSF" id="PIRSF006468">
    <property type="entry name" value="BCAT1"/>
    <property type="match status" value="1"/>
</dbReference>
<dbReference type="InterPro" id="IPR018300">
    <property type="entry name" value="Aminotrans_IV_CS"/>
</dbReference>
<accession>R7T3V4</accession>
<keyword evidence="5 11" id="KW-0808">Transferase</keyword>
<dbReference type="EMBL" id="AMQN01003615">
    <property type="status" value="NOT_ANNOTATED_CDS"/>
    <property type="molecule type" value="Genomic_DNA"/>
</dbReference>
<dbReference type="NCBIfam" id="NF009897">
    <property type="entry name" value="PRK13357.1"/>
    <property type="match status" value="1"/>
</dbReference>
<dbReference type="SUPFAM" id="SSF56752">
    <property type="entry name" value="D-aminoacid aminotransferase-like PLP-dependent enzymes"/>
    <property type="match status" value="1"/>
</dbReference>
<dbReference type="OrthoDB" id="1732691at2759"/>
<dbReference type="NCBIfam" id="TIGR01123">
    <property type="entry name" value="ilvE_II"/>
    <property type="match status" value="1"/>
</dbReference>
<evidence type="ECO:0000256" key="4">
    <source>
        <dbReference type="ARBA" id="ARBA00022605"/>
    </source>
</evidence>
<keyword evidence="3 11" id="KW-0032">Aminotransferase</keyword>
<protein>
    <recommendedName>
        <fullName evidence="11">Branched-chain-amino-acid aminotransferase</fullName>
        <ecNumber evidence="11">2.6.1.42</ecNumber>
    </recommendedName>
</protein>
<dbReference type="AlphaFoldDB" id="R7T3V4"/>
<dbReference type="InterPro" id="IPR033939">
    <property type="entry name" value="BCAT_family"/>
</dbReference>
<feature type="modified residue" description="N6-(pyridoxal phosphate)lysine" evidence="8">
    <location>
        <position position="228"/>
    </location>
</feature>
<comment type="catalytic activity">
    <reaction evidence="11">
        <text>L-leucine + 2-oxoglutarate = 4-methyl-2-oxopentanoate + L-glutamate</text>
        <dbReference type="Rhea" id="RHEA:18321"/>
        <dbReference type="ChEBI" id="CHEBI:16810"/>
        <dbReference type="ChEBI" id="CHEBI:17865"/>
        <dbReference type="ChEBI" id="CHEBI:29985"/>
        <dbReference type="ChEBI" id="CHEBI:57427"/>
        <dbReference type="EC" id="2.6.1.42"/>
    </reaction>
</comment>
<comment type="similarity">
    <text evidence="2 9">Belongs to the class-IV pyridoxal-phosphate-dependent aminotransferase family.</text>
</comment>
<reference evidence="14" key="1">
    <citation type="submission" date="2012-12" db="EMBL/GenBank/DDBJ databases">
        <authorList>
            <person name="Hellsten U."/>
            <person name="Grimwood J."/>
            <person name="Chapman J.A."/>
            <person name="Shapiro H."/>
            <person name="Aerts A."/>
            <person name="Otillar R.P."/>
            <person name="Terry A.Y."/>
            <person name="Boore J.L."/>
            <person name="Simakov O."/>
            <person name="Marletaz F."/>
            <person name="Cho S.-J."/>
            <person name="Edsinger-Gonzales E."/>
            <person name="Havlak P."/>
            <person name="Kuo D.-H."/>
            <person name="Larsson T."/>
            <person name="Lv J."/>
            <person name="Arendt D."/>
            <person name="Savage R."/>
            <person name="Osoegawa K."/>
            <person name="de Jong P."/>
            <person name="Lindberg D.R."/>
            <person name="Seaver E.C."/>
            <person name="Weisblat D.A."/>
            <person name="Putnam N.H."/>
            <person name="Grigoriev I.V."/>
            <person name="Rokhsar D.S."/>
        </authorList>
    </citation>
    <scope>NUCLEOTIDE SEQUENCE</scope>
    <source>
        <strain evidence="14">I ESC-2004</strain>
    </source>
</reference>
<dbReference type="InterPro" id="IPR036038">
    <property type="entry name" value="Aminotransferase-like"/>
</dbReference>
<reference evidence="12 14" key="2">
    <citation type="journal article" date="2013" name="Nature">
        <title>Insights into bilaterian evolution from three spiralian genomes.</title>
        <authorList>
            <person name="Simakov O."/>
            <person name="Marletaz F."/>
            <person name="Cho S.J."/>
            <person name="Edsinger-Gonzales E."/>
            <person name="Havlak P."/>
            <person name="Hellsten U."/>
            <person name="Kuo D.H."/>
            <person name="Larsson T."/>
            <person name="Lv J."/>
            <person name="Arendt D."/>
            <person name="Savage R."/>
            <person name="Osoegawa K."/>
            <person name="de Jong P."/>
            <person name="Grimwood J."/>
            <person name="Chapman J.A."/>
            <person name="Shapiro H."/>
            <person name="Aerts A."/>
            <person name="Otillar R.P."/>
            <person name="Terry A.Y."/>
            <person name="Boore J.L."/>
            <person name="Grigoriev I.V."/>
            <person name="Lindberg D.R."/>
            <person name="Seaver E.C."/>
            <person name="Weisblat D.A."/>
            <person name="Putnam N.H."/>
            <person name="Rokhsar D.S."/>
        </authorList>
    </citation>
    <scope>NUCLEOTIDE SEQUENCE</scope>
    <source>
        <strain evidence="12 14">I ESC-2004</strain>
    </source>
</reference>
<keyword evidence="7 11" id="KW-0100">Branched-chain amino acid biosynthesis</keyword>
<keyword evidence="14" id="KW-1185">Reference proteome</keyword>
<evidence type="ECO:0000256" key="3">
    <source>
        <dbReference type="ARBA" id="ARBA00022576"/>
    </source>
</evidence>
<dbReference type="EC" id="2.6.1.42" evidence="11"/>
<dbReference type="FunCoup" id="R7T3V4">
    <property type="interactions" value="770"/>
</dbReference>
<keyword evidence="6 10" id="KW-0663">Pyridoxal phosphate</keyword>
<keyword evidence="4 11" id="KW-0028">Amino-acid biosynthesis</keyword>
<evidence type="ECO:0000313" key="13">
    <source>
        <dbReference type="EnsemblMetazoa" id="CapteP223181"/>
    </source>
</evidence>
<evidence type="ECO:0000313" key="12">
    <source>
        <dbReference type="EMBL" id="ELT87448.1"/>
    </source>
</evidence>
<dbReference type="GO" id="GO:0005739">
    <property type="term" value="C:mitochondrion"/>
    <property type="evidence" value="ECO:0007669"/>
    <property type="project" value="TreeGrafter"/>
</dbReference>
<dbReference type="Pfam" id="PF01063">
    <property type="entry name" value="Aminotran_4"/>
    <property type="match status" value="1"/>
</dbReference>
<dbReference type="EnsemblMetazoa" id="CapteT223181">
    <property type="protein sequence ID" value="CapteP223181"/>
    <property type="gene ID" value="CapteG223181"/>
</dbReference>
<evidence type="ECO:0000256" key="1">
    <source>
        <dbReference type="ARBA" id="ARBA00001933"/>
    </source>
</evidence>
<dbReference type="OMA" id="ICTDHMV"/>
<comment type="cofactor">
    <cofactor evidence="1 10">
        <name>pyridoxal 5'-phosphate</name>
        <dbReference type="ChEBI" id="CHEBI:597326"/>
    </cofactor>
</comment>
<dbReference type="STRING" id="283909.R7T3V4"/>
<evidence type="ECO:0000256" key="9">
    <source>
        <dbReference type="RuleBase" id="RU004106"/>
    </source>
</evidence>
<sequence>MISIQRSVRCVLPRALRMRQLSSTSSPTSFKFSDLEVQQCKPNEMAPKPDPNNLVFGHHFADHMLEIPWNADQGWGKPVICPVHNFSFHPAAKVFHYAVELFEGMKAYRGYDQKVRLFRPDCNMERMRSTAIRSSLPDFDGDEMIKCIQKLVSVDKEWVPHSTTSTLYLRPTFIGTEPSLGVSVSREALLYVISGPVGPYYPTGFKPVHLLADPKYVRAWEGGCGAYKMGANYAPTINIQLEALEKHHCQQVLWLYGPEHQLTEVGTMNIFMFWVNEQGERELVTPPLDTGIILPGVTRRSLIDLARKWGDIKVSERTFNMKDVTKALNENRLLELFGAGTACVVCPVEKIIYQGDDLHIPTMKDGAPITMKLYQELTDIQYAKTPSDWMVEVD</sequence>
<dbReference type="InterPro" id="IPR005786">
    <property type="entry name" value="B_amino_transII"/>
</dbReference>
<dbReference type="PROSITE" id="PS00770">
    <property type="entry name" value="AA_TRANSFER_CLASS_4"/>
    <property type="match status" value="1"/>
</dbReference>
<comment type="catalytic activity">
    <reaction evidence="11">
        <text>L-valine + 2-oxoglutarate = 3-methyl-2-oxobutanoate + L-glutamate</text>
        <dbReference type="Rhea" id="RHEA:24813"/>
        <dbReference type="ChEBI" id="CHEBI:11851"/>
        <dbReference type="ChEBI" id="CHEBI:16810"/>
        <dbReference type="ChEBI" id="CHEBI:29985"/>
        <dbReference type="ChEBI" id="CHEBI:57762"/>
        <dbReference type="EC" id="2.6.1.42"/>
    </reaction>
</comment>
<evidence type="ECO:0000256" key="8">
    <source>
        <dbReference type="PIRSR" id="PIRSR006468-1"/>
    </source>
</evidence>
<dbReference type="InterPro" id="IPR001544">
    <property type="entry name" value="Aminotrans_IV"/>
</dbReference>
<dbReference type="GO" id="GO:0009098">
    <property type="term" value="P:L-leucine biosynthetic process"/>
    <property type="evidence" value="ECO:0007669"/>
    <property type="project" value="TreeGrafter"/>
</dbReference>
<evidence type="ECO:0000256" key="6">
    <source>
        <dbReference type="ARBA" id="ARBA00022898"/>
    </source>
</evidence>